<evidence type="ECO:0000313" key="13">
    <source>
        <dbReference type="Ensembl" id="ENSMAMP00000014496.2"/>
    </source>
</evidence>
<keyword evidence="3" id="KW-0479">Metal-binding</keyword>
<proteinExistence type="inferred from homology"/>
<comment type="similarity">
    <text evidence="2">Belongs to the krueppel C2H2-type zinc-finger protein family.</text>
</comment>
<evidence type="ECO:0000256" key="3">
    <source>
        <dbReference type="ARBA" id="ARBA00022723"/>
    </source>
</evidence>
<dbReference type="AlphaFoldDB" id="A0A3Q3LW62"/>
<keyword evidence="8" id="KW-0238">DNA-binding</keyword>
<keyword evidence="7" id="KW-0805">Transcription regulation</keyword>
<feature type="domain" description="C2H2-type" evidence="12">
    <location>
        <begin position="43"/>
        <end position="70"/>
    </location>
</feature>
<protein>
    <recommendedName>
        <fullName evidence="12">C2H2-type domain-containing protein</fullName>
    </recommendedName>
</protein>
<dbReference type="Proteomes" id="UP000261640">
    <property type="component" value="Unplaced"/>
</dbReference>
<sequence length="127" mass="14187">MTGNQISSSSHRRGNAGLGLLVRRGVRRPVRSVEATHSGERRYSCEVCGKRFKILGTLRSHEKIHTVRERPYLCHICCKTFSHLKNHVKCHLGIKTFVCAICGKACSRQEHLTNCRSGSARKTNSAA</sequence>
<evidence type="ECO:0000256" key="10">
    <source>
        <dbReference type="ARBA" id="ARBA00023242"/>
    </source>
</evidence>
<organism evidence="13 14">
    <name type="scientific">Mastacembelus armatus</name>
    <name type="common">zig-zag eel</name>
    <dbReference type="NCBI Taxonomy" id="205130"/>
    <lineage>
        <taxon>Eukaryota</taxon>
        <taxon>Metazoa</taxon>
        <taxon>Chordata</taxon>
        <taxon>Craniata</taxon>
        <taxon>Vertebrata</taxon>
        <taxon>Euteleostomi</taxon>
        <taxon>Actinopterygii</taxon>
        <taxon>Neopterygii</taxon>
        <taxon>Teleostei</taxon>
        <taxon>Neoteleostei</taxon>
        <taxon>Acanthomorphata</taxon>
        <taxon>Anabantaria</taxon>
        <taxon>Synbranchiformes</taxon>
        <taxon>Mastacembelidae</taxon>
        <taxon>Mastacembelus</taxon>
    </lineage>
</organism>
<evidence type="ECO:0000256" key="9">
    <source>
        <dbReference type="ARBA" id="ARBA00023163"/>
    </source>
</evidence>
<evidence type="ECO:0000256" key="11">
    <source>
        <dbReference type="PROSITE-ProRule" id="PRU00042"/>
    </source>
</evidence>
<dbReference type="GO" id="GO:0008270">
    <property type="term" value="F:zinc ion binding"/>
    <property type="evidence" value="ECO:0007669"/>
    <property type="project" value="UniProtKB-KW"/>
</dbReference>
<keyword evidence="14" id="KW-1185">Reference proteome</keyword>
<dbReference type="PROSITE" id="PS50157">
    <property type="entry name" value="ZINC_FINGER_C2H2_2"/>
    <property type="match status" value="1"/>
</dbReference>
<reference evidence="13" key="2">
    <citation type="submission" date="2025-09" db="UniProtKB">
        <authorList>
            <consortium name="Ensembl"/>
        </authorList>
    </citation>
    <scope>IDENTIFICATION</scope>
</reference>
<dbReference type="FunFam" id="3.30.160.60:FF:001480">
    <property type="entry name" value="Si:cabz01071911.3"/>
    <property type="match status" value="1"/>
</dbReference>
<evidence type="ECO:0000256" key="6">
    <source>
        <dbReference type="ARBA" id="ARBA00022833"/>
    </source>
</evidence>
<dbReference type="SMART" id="SM00355">
    <property type="entry name" value="ZnF_C2H2"/>
    <property type="match status" value="2"/>
</dbReference>
<keyword evidence="4" id="KW-0677">Repeat</keyword>
<dbReference type="GO" id="GO:0003677">
    <property type="term" value="F:DNA binding"/>
    <property type="evidence" value="ECO:0007669"/>
    <property type="project" value="UniProtKB-KW"/>
</dbReference>
<dbReference type="PANTHER" id="PTHR16515">
    <property type="entry name" value="PR DOMAIN ZINC FINGER PROTEIN"/>
    <property type="match status" value="1"/>
</dbReference>
<comment type="subcellular location">
    <subcellularLocation>
        <location evidence="1">Nucleus</location>
    </subcellularLocation>
</comment>
<dbReference type="InterPro" id="IPR036236">
    <property type="entry name" value="Znf_C2H2_sf"/>
</dbReference>
<evidence type="ECO:0000256" key="1">
    <source>
        <dbReference type="ARBA" id="ARBA00004123"/>
    </source>
</evidence>
<dbReference type="Gene3D" id="3.30.160.60">
    <property type="entry name" value="Classic Zinc Finger"/>
    <property type="match status" value="2"/>
</dbReference>
<dbReference type="SUPFAM" id="SSF57667">
    <property type="entry name" value="beta-beta-alpha zinc fingers"/>
    <property type="match status" value="2"/>
</dbReference>
<dbReference type="GO" id="GO:0010468">
    <property type="term" value="P:regulation of gene expression"/>
    <property type="evidence" value="ECO:0007669"/>
    <property type="project" value="TreeGrafter"/>
</dbReference>
<reference evidence="13" key="1">
    <citation type="submission" date="2025-08" db="UniProtKB">
        <authorList>
            <consortium name="Ensembl"/>
        </authorList>
    </citation>
    <scope>IDENTIFICATION</scope>
</reference>
<evidence type="ECO:0000256" key="8">
    <source>
        <dbReference type="ARBA" id="ARBA00023125"/>
    </source>
</evidence>
<accession>A0A3Q3LW62</accession>
<dbReference type="Pfam" id="PF00096">
    <property type="entry name" value="zf-C2H2"/>
    <property type="match status" value="2"/>
</dbReference>
<evidence type="ECO:0000259" key="12">
    <source>
        <dbReference type="PROSITE" id="PS50157"/>
    </source>
</evidence>
<evidence type="ECO:0000256" key="5">
    <source>
        <dbReference type="ARBA" id="ARBA00022771"/>
    </source>
</evidence>
<dbReference type="InterPro" id="IPR013087">
    <property type="entry name" value="Znf_C2H2_type"/>
</dbReference>
<evidence type="ECO:0000256" key="2">
    <source>
        <dbReference type="ARBA" id="ARBA00006991"/>
    </source>
</evidence>
<keyword evidence="5 11" id="KW-0863">Zinc-finger</keyword>
<evidence type="ECO:0000256" key="7">
    <source>
        <dbReference type="ARBA" id="ARBA00023015"/>
    </source>
</evidence>
<dbReference type="GeneTree" id="ENSGT00940000167339"/>
<dbReference type="Ensembl" id="ENSMAMT00000014902.2">
    <property type="protein sequence ID" value="ENSMAMP00000014496.2"/>
    <property type="gene ID" value="ENSMAMG00000028612.1"/>
</dbReference>
<evidence type="ECO:0000256" key="4">
    <source>
        <dbReference type="ARBA" id="ARBA00022737"/>
    </source>
</evidence>
<dbReference type="PANTHER" id="PTHR16515:SF49">
    <property type="entry name" value="GASTRULA ZINC FINGER PROTEIN XLCGF49.1-LIKE-RELATED"/>
    <property type="match status" value="1"/>
</dbReference>
<evidence type="ECO:0000313" key="14">
    <source>
        <dbReference type="Proteomes" id="UP000261640"/>
    </source>
</evidence>
<keyword evidence="6" id="KW-0862">Zinc</keyword>
<dbReference type="GO" id="GO:0005634">
    <property type="term" value="C:nucleus"/>
    <property type="evidence" value="ECO:0007669"/>
    <property type="project" value="UniProtKB-SubCell"/>
</dbReference>
<name>A0A3Q3LW62_9TELE</name>
<dbReference type="PROSITE" id="PS00028">
    <property type="entry name" value="ZINC_FINGER_C2H2_1"/>
    <property type="match status" value="1"/>
</dbReference>
<dbReference type="InterPro" id="IPR050331">
    <property type="entry name" value="Zinc_finger"/>
</dbReference>
<keyword evidence="10" id="KW-0539">Nucleus</keyword>
<keyword evidence="9" id="KW-0804">Transcription</keyword>